<evidence type="ECO:0000256" key="2">
    <source>
        <dbReference type="ARBA" id="ARBA00023043"/>
    </source>
</evidence>
<dbReference type="PANTHER" id="PTHR24173">
    <property type="entry name" value="ANKYRIN REPEAT CONTAINING"/>
    <property type="match status" value="1"/>
</dbReference>
<evidence type="ECO:0000313" key="10">
    <source>
        <dbReference type="EMBL" id="CAF4007140.1"/>
    </source>
</evidence>
<dbReference type="PROSITE" id="PS50297">
    <property type="entry name" value="ANK_REP_REGION"/>
    <property type="match status" value="1"/>
</dbReference>
<dbReference type="Gene3D" id="1.25.40.20">
    <property type="entry name" value="Ankyrin repeat-containing domain"/>
    <property type="match status" value="1"/>
</dbReference>
<comment type="caution">
    <text evidence="8">The sequence shown here is derived from an EMBL/GenBank/DDBJ whole genome shotgun (WGS) entry which is preliminary data.</text>
</comment>
<dbReference type="InterPro" id="IPR002110">
    <property type="entry name" value="Ankyrin_rpt"/>
</dbReference>
<dbReference type="Proteomes" id="UP000663824">
    <property type="component" value="Unassembled WGS sequence"/>
</dbReference>
<dbReference type="Proteomes" id="UP000681720">
    <property type="component" value="Unassembled WGS sequence"/>
</dbReference>
<dbReference type="SMART" id="SM00248">
    <property type="entry name" value="ANK"/>
    <property type="match status" value="4"/>
</dbReference>
<evidence type="ECO:0000313" key="5">
    <source>
        <dbReference type="EMBL" id="CAF1330987.1"/>
    </source>
</evidence>
<dbReference type="AlphaFoldDB" id="A0A816Y969"/>
<evidence type="ECO:0000313" key="13">
    <source>
        <dbReference type="Proteomes" id="UP000663824"/>
    </source>
</evidence>
<evidence type="ECO:0000313" key="7">
    <source>
        <dbReference type="EMBL" id="CAF2136655.1"/>
    </source>
</evidence>
<organism evidence="8 13">
    <name type="scientific">Rotaria magnacalcarata</name>
    <dbReference type="NCBI Taxonomy" id="392030"/>
    <lineage>
        <taxon>Eukaryota</taxon>
        <taxon>Metazoa</taxon>
        <taxon>Spiralia</taxon>
        <taxon>Gnathifera</taxon>
        <taxon>Rotifera</taxon>
        <taxon>Eurotatoria</taxon>
        <taxon>Bdelloidea</taxon>
        <taxon>Philodinida</taxon>
        <taxon>Philodinidae</taxon>
        <taxon>Rotaria</taxon>
    </lineage>
</organism>
<dbReference type="Proteomes" id="UP000663855">
    <property type="component" value="Unassembled WGS sequence"/>
</dbReference>
<dbReference type="OrthoDB" id="5406014at2759"/>
<reference evidence="8" key="1">
    <citation type="submission" date="2021-02" db="EMBL/GenBank/DDBJ databases">
        <authorList>
            <person name="Nowell W R."/>
        </authorList>
    </citation>
    <scope>NUCLEOTIDE SEQUENCE</scope>
</reference>
<proteinExistence type="predicted"/>
<evidence type="ECO:0000313" key="9">
    <source>
        <dbReference type="EMBL" id="CAF3874888.1"/>
    </source>
</evidence>
<evidence type="ECO:0000256" key="3">
    <source>
        <dbReference type="PROSITE-ProRule" id="PRU00023"/>
    </source>
</evidence>
<feature type="compositionally biased region" description="Polar residues" evidence="4">
    <location>
        <begin position="386"/>
        <end position="398"/>
    </location>
</feature>
<dbReference type="EMBL" id="CAJOBJ010004647">
    <property type="protein sequence ID" value="CAF4007140.1"/>
    <property type="molecule type" value="Genomic_DNA"/>
</dbReference>
<keyword evidence="1" id="KW-0677">Repeat</keyword>
<dbReference type="Proteomes" id="UP000676336">
    <property type="component" value="Unassembled WGS sequence"/>
</dbReference>
<keyword evidence="2 3" id="KW-0040">ANK repeat</keyword>
<evidence type="ECO:0000256" key="1">
    <source>
        <dbReference type="ARBA" id="ARBA00022737"/>
    </source>
</evidence>
<dbReference type="Pfam" id="PF12796">
    <property type="entry name" value="Ank_2"/>
    <property type="match status" value="1"/>
</dbReference>
<evidence type="ECO:0000313" key="8">
    <source>
        <dbReference type="EMBL" id="CAF2154666.1"/>
    </source>
</evidence>
<dbReference type="SUPFAM" id="SSF48403">
    <property type="entry name" value="Ankyrin repeat"/>
    <property type="match status" value="1"/>
</dbReference>
<gene>
    <name evidence="12" type="ORF">BYL167_LOCUS16447</name>
    <name evidence="6" type="ORF">CJN711_LOCUS32379</name>
    <name evidence="10" type="ORF">GIL414_LOCUS12095</name>
    <name evidence="5" type="ORF">KQP761_LOCUS6248</name>
    <name evidence="8" type="ORF">MBJ925_LOCUS31914</name>
    <name evidence="11" type="ORF">SMN809_LOCUS12266</name>
    <name evidence="9" type="ORF">UXM345_LOCUS9143</name>
    <name evidence="7" type="ORF">XDN619_LOCUS25951</name>
</gene>
<dbReference type="EMBL" id="CAJOBH010006292">
    <property type="protein sequence ID" value="CAF4051249.1"/>
    <property type="molecule type" value="Genomic_DNA"/>
</dbReference>
<sequence>MNEIHPPVASSKMPSARSRLPFSEAPSISMIKLERGLVQRSLLYCLERGYFSLIRYLLESGTGNAHERDSEGRTGLIYCCFIDNDCWAQNIAMTLLEYGAKIEDHDQRGLNALHYAIITQRSILVRRYIDSLDFDLSRSTDTHGNTCLHYACSTGNIEILRCILNAMKRYSADLTIKNRSGLTAYDVACQLNLHRCQNLLRNEITLHDRDKPLKVPIEPIVERRFSNPTAIHSVTSSSYYGGSIASVPYFLSSASSLRKRRQSTISFHNENSLSSPVKFIDPIESRIIAFKRKECLDASLTNQAKNRIDFASSPTPLTSQTTVFSSSSISTWREDVSKMFDHLQSSRSPSYRRNAHPPLSNELSCELFERLYGMGGADGHDCSNHRPLSSRTTGSSQKVIHRRRSSAASEKSIHKIKN</sequence>
<name>A0A816Y969_9BILA</name>
<dbReference type="Proteomes" id="UP000663842">
    <property type="component" value="Unassembled WGS sequence"/>
</dbReference>
<dbReference type="PANTHER" id="PTHR24173:SF74">
    <property type="entry name" value="ANKYRIN REPEAT DOMAIN-CONTAINING PROTEIN 16"/>
    <property type="match status" value="1"/>
</dbReference>
<evidence type="ECO:0000256" key="4">
    <source>
        <dbReference type="SAM" id="MobiDB-lite"/>
    </source>
</evidence>
<dbReference type="PROSITE" id="PS50088">
    <property type="entry name" value="ANK_REPEAT"/>
    <property type="match status" value="1"/>
</dbReference>
<dbReference type="EMBL" id="CAJNOV010015511">
    <property type="protein sequence ID" value="CAF1575412.1"/>
    <property type="molecule type" value="Genomic_DNA"/>
</dbReference>
<dbReference type="EMBL" id="CAJNRG010012010">
    <property type="protein sequence ID" value="CAF2136655.1"/>
    <property type="molecule type" value="Genomic_DNA"/>
</dbReference>
<feature type="repeat" description="ANK" evidence="3">
    <location>
        <begin position="143"/>
        <end position="179"/>
    </location>
</feature>
<evidence type="ECO:0000313" key="12">
    <source>
        <dbReference type="EMBL" id="CAF4051249.1"/>
    </source>
</evidence>
<dbReference type="Proteomes" id="UP000681967">
    <property type="component" value="Unassembled WGS sequence"/>
</dbReference>
<feature type="region of interest" description="Disordered" evidence="4">
    <location>
        <begin position="382"/>
        <end position="418"/>
    </location>
</feature>
<dbReference type="EMBL" id="CAJOBI010004609">
    <property type="protein sequence ID" value="CAF4007169.1"/>
    <property type="molecule type" value="Genomic_DNA"/>
</dbReference>
<dbReference type="Proteomes" id="UP000663887">
    <property type="component" value="Unassembled WGS sequence"/>
</dbReference>
<dbReference type="Proteomes" id="UP000663834">
    <property type="component" value="Unassembled WGS sequence"/>
</dbReference>
<dbReference type="EMBL" id="CAJNRE010017435">
    <property type="protein sequence ID" value="CAF2154666.1"/>
    <property type="molecule type" value="Genomic_DNA"/>
</dbReference>
<accession>A0A816Y969</accession>
<dbReference type="Pfam" id="PF13857">
    <property type="entry name" value="Ank_5"/>
    <property type="match status" value="1"/>
</dbReference>
<dbReference type="InterPro" id="IPR036770">
    <property type="entry name" value="Ankyrin_rpt-contain_sf"/>
</dbReference>
<evidence type="ECO:0000313" key="11">
    <source>
        <dbReference type="EMBL" id="CAF4007169.1"/>
    </source>
</evidence>
<dbReference type="EMBL" id="CAJOBF010000824">
    <property type="protein sequence ID" value="CAF3874888.1"/>
    <property type="molecule type" value="Genomic_DNA"/>
</dbReference>
<protein>
    <submittedName>
        <fullName evidence="8">Uncharacterized protein</fullName>
    </submittedName>
</protein>
<dbReference type="EMBL" id="CAJNOW010001754">
    <property type="protein sequence ID" value="CAF1330987.1"/>
    <property type="molecule type" value="Genomic_DNA"/>
</dbReference>
<evidence type="ECO:0000313" key="6">
    <source>
        <dbReference type="EMBL" id="CAF1575412.1"/>
    </source>
</evidence>